<organism evidence="2 3">
    <name type="scientific">Salmo trutta</name>
    <name type="common">Brown trout</name>
    <dbReference type="NCBI Taxonomy" id="8032"/>
    <lineage>
        <taxon>Eukaryota</taxon>
        <taxon>Metazoa</taxon>
        <taxon>Chordata</taxon>
        <taxon>Craniata</taxon>
        <taxon>Vertebrata</taxon>
        <taxon>Euteleostomi</taxon>
        <taxon>Actinopterygii</taxon>
        <taxon>Neopterygii</taxon>
        <taxon>Teleostei</taxon>
        <taxon>Protacanthopterygii</taxon>
        <taxon>Salmoniformes</taxon>
        <taxon>Salmonidae</taxon>
        <taxon>Salmoninae</taxon>
        <taxon>Salmo</taxon>
    </lineage>
</organism>
<dbReference type="Gene3D" id="2.90.10.10">
    <property type="entry name" value="Bulb-type lectin domain"/>
    <property type="match status" value="1"/>
</dbReference>
<dbReference type="SUPFAM" id="SSF51110">
    <property type="entry name" value="alpha-D-mannose-specific plant lectins"/>
    <property type="match status" value="1"/>
</dbReference>
<dbReference type="GeneTree" id="ENSGT00970000197937"/>
<name>A0A674CX60_SALTR</name>
<feature type="domain" description="Bulb-type lectin" evidence="1">
    <location>
        <begin position="1"/>
        <end position="93"/>
    </location>
</feature>
<dbReference type="InterPro" id="IPR036426">
    <property type="entry name" value="Bulb-type_lectin_dom_sf"/>
</dbReference>
<dbReference type="PROSITE" id="PS50927">
    <property type="entry name" value="BULB_LECTIN"/>
    <property type="match status" value="1"/>
</dbReference>
<sequence length="93" mass="10789">MSVYLYFYPTTKGILLRQLILYLQADGNFVLYSWNAHELILQQDGNLVIYTRVSQTQSWTSHRPPNNAQRGQLILTDKGDPVLYSPRNVVWCS</sequence>
<dbReference type="Proteomes" id="UP000472277">
    <property type="component" value="Chromosome 37"/>
</dbReference>
<accession>A0A674CX60</accession>
<evidence type="ECO:0000259" key="1">
    <source>
        <dbReference type="PROSITE" id="PS50927"/>
    </source>
</evidence>
<keyword evidence="3" id="KW-1185">Reference proteome</keyword>
<evidence type="ECO:0000313" key="3">
    <source>
        <dbReference type="Proteomes" id="UP000472277"/>
    </source>
</evidence>
<evidence type="ECO:0000313" key="2">
    <source>
        <dbReference type="Ensembl" id="ENSSTUP00000088024.1"/>
    </source>
</evidence>
<proteinExistence type="predicted"/>
<protein>
    <recommendedName>
        <fullName evidence="1">Bulb-type lectin domain-containing protein</fullName>
    </recommendedName>
</protein>
<reference evidence="2" key="2">
    <citation type="submission" date="2025-09" db="UniProtKB">
        <authorList>
            <consortium name="Ensembl"/>
        </authorList>
    </citation>
    <scope>IDENTIFICATION</scope>
</reference>
<dbReference type="Ensembl" id="ENSSTUT00000093666.1">
    <property type="protein sequence ID" value="ENSSTUP00000088024.1"/>
    <property type="gene ID" value="ENSSTUG00000038717.1"/>
</dbReference>
<dbReference type="InterPro" id="IPR001480">
    <property type="entry name" value="Bulb-type_lectin_dom"/>
</dbReference>
<dbReference type="InParanoid" id="A0A674CX60"/>
<dbReference type="AlphaFoldDB" id="A0A674CX60"/>
<reference evidence="2" key="1">
    <citation type="submission" date="2025-08" db="UniProtKB">
        <authorList>
            <consortium name="Ensembl"/>
        </authorList>
    </citation>
    <scope>IDENTIFICATION</scope>
</reference>